<keyword evidence="3" id="KW-1185">Reference proteome</keyword>
<organism evidence="2 3">
    <name type="scientific">Symbiodinium microadriaticum</name>
    <name type="common">Dinoflagellate</name>
    <name type="synonym">Zooxanthella microadriatica</name>
    <dbReference type="NCBI Taxonomy" id="2951"/>
    <lineage>
        <taxon>Eukaryota</taxon>
        <taxon>Sar</taxon>
        <taxon>Alveolata</taxon>
        <taxon>Dinophyceae</taxon>
        <taxon>Suessiales</taxon>
        <taxon>Symbiodiniaceae</taxon>
        <taxon>Symbiodinium</taxon>
    </lineage>
</organism>
<sequence>MVASFLFQLWHLRAPRKGADASEVTELRCGNRLGDLPAMSLGYSGDSPPPSPSRREAAAAAKKHKGGVERLMLSVRAKIGDALDIDGLPKEAAQLLAEAEALLRKGEQELAKPRLERIVAGIDAEDARSCALHAEAVAKLLEKAGHFDFDAIAFASLPEVEGKPLTTLGTYLLSSCGYISGLEVARFLREIDRRYLSKAGTPAGSNSRATSFAMAAVQVVQLPPAFWGEQAVYGPHYRGGLAPPPDWWAQAAQACALNQGQVAAMQRMFLPLQWQTVRGFSYQPVQAPAMQLATPHFTSPAPPTPGPAPTPQPPPQPIHPTPANIPTSAPTSSPKSPAQPSWADLSEDLAPPSQFEELPTLLPKPSKGNGKGKGKGKKGKKSSKGSGNSGKWYGYTDYSWSYQGYQYGGWY</sequence>
<reference evidence="2 3" key="1">
    <citation type="submission" date="2016-02" db="EMBL/GenBank/DDBJ databases">
        <title>Genome analysis of coral dinoflagellate symbionts highlights evolutionary adaptations to a symbiotic lifestyle.</title>
        <authorList>
            <person name="Aranda M."/>
            <person name="Li Y."/>
            <person name="Liew Y.J."/>
            <person name="Baumgarten S."/>
            <person name="Simakov O."/>
            <person name="Wilson M."/>
            <person name="Piel J."/>
            <person name="Ashoor H."/>
            <person name="Bougouffa S."/>
            <person name="Bajic V.B."/>
            <person name="Ryu T."/>
            <person name="Ravasi T."/>
            <person name="Bayer T."/>
            <person name="Micklem G."/>
            <person name="Kim H."/>
            <person name="Bhak J."/>
            <person name="Lajeunesse T.C."/>
            <person name="Voolstra C.R."/>
        </authorList>
    </citation>
    <scope>NUCLEOTIDE SEQUENCE [LARGE SCALE GENOMIC DNA]</scope>
    <source>
        <strain evidence="2 3">CCMP2467</strain>
    </source>
</reference>
<feature type="region of interest" description="Disordered" evidence="1">
    <location>
        <begin position="294"/>
        <end position="396"/>
    </location>
</feature>
<evidence type="ECO:0000256" key="1">
    <source>
        <dbReference type="SAM" id="MobiDB-lite"/>
    </source>
</evidence>
<evidence type="ECO:0000313" key="3">
    <source>
        <dbReference type="Proteomes" id="UP000186817"/>
    </source>
</evidence>
<proteinExistence type="predicted"/>
<dbReference type="Proteomes" id="UP000186817">
    <property type="component" value="Unassembled WGS sequence"/>
</dbReference>
<dbReference type="AlphaFoldDB" id="A0A1Q9C744"/>
<feature type="compositionally biased region" description="Pro residues" evidence="1">
    <location>
        <begin position="300"/>
        <end position="320"/>
    </location>
</feature>
<dbReference type="EMBL" id="LSRX01001568">
    <property type="protein sequence ID" value="OLP78740.1"/>
    <property type="molecule type" value="Genomic_DNA"/>
</dbReference>
<dbReference type="OrthoDB" id="342865at2759"/>
<feature type="compositionally biased region" description="Low complexity" evidence="1">
    <location>
        <begin position="321"/>
        <end position="341"/>
    </location>
</feature>
<comment type="caution">
    <text evidence="2">The sequence shown here is derived from an EMBL/GenBank/DDBJ whole genome shotgun (WGS) entry which is preliminary data.</text>
</comment>
<evidence type="ECO:0000313" key="2">
    <source>
        <dbReference type="EMBL" id="OLP78740.1"/>
    </source>
</evidence>
<protein>
    <submittedName>
        <fullName evidence="2">Uncharacterized protein</fullName>
    </submittedName>
</protein>
<name>A0A1Q9C744_SYMMI</name>
<gene>
    <name evidence="2" type="ORF">AK812_SmicGene41055</name>
</gene>
<feature type="compositionally biased region" description="Basic residues" evidence="1">
    <location>
        <begin position="370"/>
        <end position="383"/>
    </location>
</feature>
<accession>A0A1Q9C744</accession>